<dbReference type="EMBL" id="JBJURJ010000010">
    <property type="protein sequence ID" value="MFM9329817.1"/>
    <property type="molecule type" value="Genomic_DNA"/>
</dbReference>
<name>A0ACC7P666_9BACL</name>
<keyword evidence="2" id="KW-1185">Reference proteome</keyword>
<reference evidence="1" key="1">
    <citation type="submission" date="2024-12" db="EMBL/GenBank/DDBJ databases">
        <authorList>
            <person name="Wu N."/>
        </authorList>
    </citation>
    <scope>NUCLEOTIDE SEQUENCE</scope>
    <source>
        <strain evidence="1">P15</strain>
    </source>
</reference>
<evidence type="ECO:0000313" key="2">
    <source>
        <dbReference type="Proteomes" id="UP001631969"/>
    </source>
</evidence>
<accession>A0ACC7P666</accession>
<dbReference type="Proteomes" id="UP001631969">
    <property type="component" value="Unassembled WGS sequence"/>
</dbReference>
<comment type="caution">
    <text evidence="1">The sequence shown here is derived from an EMBL/GenBank/DDBJ whole genome shotgun (WGS) entry which is preliminary data.</text>
</comment>
<gene>
    <name evidence="1" type="ORF">ACI1P1_16090</name>
</gene>
<proteinExistence type="predicted"/>
<protein>
    <submittedName>
        <fullName evidence="1">PadR family transcriptional regulator</fullName>
    </submittedName>
</protein>
<evidence type="ECO:0000313" key="1">
    <source>
        <dbReference type="EMBL" id="MFM9329817.1"/>
    </source>
</evidence>
<sequence length="112" mass="13089">MDELMNTLIVELKRGTLVLSVLSQLRSPEYGYSLVQKLEEKQAAIEANTLYPLLRRLEKQGLLSSEWDTTESRPRKYYMLSPTGKAVYERLKDEWMQMSSQLAMLLKEDDEK</sequence>
<organism evidence="1 2">
    <name type="scientific">Paenibacillus mesotrionivorans</name>
    <dbReference type="NCBI Taxonomy" id="3160968"/>
    <lineage>
        <taxon>Bacteria</taxon>
        <taxon>Bacillati</taxon>
        <taxon>Bacillota</taxon>
        <taxon>Bacilli</taxon>
        <taxon>Bacillales</taxon>
        <taxon>Paenibacillaceae</taxon>
        <taxon>Paenibacillus</taxon>
    </lineage>
</organism>